<proteinExistence type="predicted"/>
<feature type="domain" description="Creatinase N-terminal" evidence="2">
    <location>
        <begin position="12"/>
        <end position="137"/>
    </location>
</feature>
<reference evidence="3 4" key="1">
    <citation type="submission" date="2019-11" db="EMBL/GenBank/DDBJ databases">
        <title>Whole-genome sequence of a the green, strictly anaerobic photosynthetic bacterium Heliobacillus mobilis DSM 6151.</title>
        <authorList>
            <person name="Kyndt J.A."/>
            <person name="Meyer T.E."/>
        </authorList>
    </citation>
    <scope>NUCLEOTIDE SEQUENCE [LARGE SCALE GENOMIC DNA]</scope>
    <source>
        <strain evidence="3 4">DSM 6151</strain>
    </source>
</reference>
<dbReference type="InterPro" id="IPR036005">
    <property type="entry name" value="Creatinase/aminopeptidase-like"/>
</dbReference>
<dbReference type="SUPFAM" id="SSF55920">
    <property type="entry name" value="Creatinase/aminopeptidase"/>
    <property type="match status" value="1"/>
</dbReference>
<dbReference type="InterPro" id="IPR000994">
    <property type="entry name" value="Pept_M24"/>
</dbReference>
<gene>
    <name evidence="3" type="ORF">GJ688_14455</name>
</gene>
<dbReference type="CDD" id="cd01066">
    <property type="entry name" value="APP_MetAP"/>
    <property type="match status" value="1"/>
</dbReference>
<dbReference type="PANTHER" id="PTHR46112">
    <property type="entry name" value="AMINOPEPTIDASE"/>
    <property type="match status" value="1"/>
</dbReference>
<dbReference type="Gene3D" id="3.40.350.10">
    <property type="entry name" value="Creatinase/prolidase N-terminal domain"/>
    <property type="match status" value="1"/>
</dbReference>
<evidence type="ECO:0000313" key="4">
    <source>
        <dbReference type="Proteomes" id="UP000430670"/>
    </source>
</evidence>
<organism evidence="3 4">
    <name type="scientific">Heliobacterium mobile</name>
    <name type="common">Heliobacillus mobilis</name>
    <dbReference type="NCBI Taxonomy" id="28064"/>
    <lineage>
        <taxon>Bacteria</taxon>
        <taxon>Bacillati</taxon>
        <taxon>Bacillota</taxon>
        <taxon>Clostridia</taxon>
        <taxon>Eubacteriales</taxon>
        <taxon>Heliobacteriaceae</taxon>
        <taxon>Heliobacterium</taxon>
    </lineage>
</organism>
<dbReference type="InterPro" id="IPR050659">
    <property type="entry name" value="Peptidase_M24B"/>
</dbReference>
<dbReference type="AlphaFoldDB" id="A0A6I3SN84"/>
<accession>A0A6I3SN84</accession>
<dbReference type="Proteomes" id="UP000430670">
    <property type="component" value="Unassembled WGS sequence"/>
</dbReference>
<sequence>MLLTPKSELDQRIHRLQQLLAQEGIDGMIIVQNADLFYFAGTIQRSHLFIPAEGKPLLFVKRSYERAKEESALSEIIPLDNPKDLPAMLAAHGFTYINTLGFELDVLPTSQFFRYQKLFSGIRLVDGSSLIRTVRAIKSEYEIGLMKRAGEQSRGAFDYVSQCLRAGISEVELASQVEAFYRSQGHPGHVRTRGFNMDIGYGQLSSGTSLAIPSFFEGPIGGTGLSPLLSMGSGTKIIERDETVFVDYVGIREGYMVDATRVFCMGKLPDHLVRAHEVSIEIQHLLKTEGRPGVTGGELYEKAVAVAKKHGLSDHFMGYADQVSFVGHGIGIELDEWPVIAKGVKTPLEAGMVFAMEPKFVFPEGAVGLEDTFVVRPEGLEAITEYEEGIIYLP</sequence>
<keyword evidence="4" id="KW-1185">Reference proteome</keyword>
<evidence type="ECO:0000313" key="3">
    <source>
        <dbReference type="EMBL" id="MTV50175.1"/>
    </source>
</evidence>
<dbReference type="Pfam" id="PF01321">
    <property type="entry name" value="Creatinase_N"/>
    <property type="match status" value="1"/>
</dbReference>
<dbReference type="InterPro" id="IPR000587">
    <property type="entry name" value="Creatinase_N"/>
</dbReference>
<evidence type="ECO:0000259" key="1">
    <source>
        <dbReference type="Pfam" id="PF00557"/>
    </source>
</evidence>
<dbReference type="InterPro" id="IPR029149">
    <property type="entry name" value="Creatin/AminoP/Spt16_N"/>
</dbReference>
<dbReference type="Gene3D" id="3.90.230.10">
    <property type="entry name" value="Creatinase/methionine aminopeptidase superfamily"/>
    <property type="match status" value="1"/>
</dbReference>
<dbReference type="Pfam" id="PF00557">
    <property type="entry name" value="Peptidase_M24"/>
    <property type="match status" value="1"/>
</dbReference>
<comment type="caution">
    <text evidence="3">The sequence shown here is derived from an EMBL/GenBank/DDBJ whole genome shotgun (WGS) entry which is preliminary data.</text>
</comment>
<name>A0A6I3SN84_HELMO</name>
<dbReference type="SUPFAM" id="SSF53092">
    <property type="entry name" value="Creatinase/prolidase N-terminal domain"/>
    <property type="match status" value="1"/>
</dbReference>
<feature type="domain" description="Peptidase M24" evidence="1">
    <location>
        <begin position="145"/>
        <end position="376"/>
    </location>
</feature>
<protein>
    <submittedName>
        <fullName evidence="3">M24 family metallopeptidase</fullName>
    </submittedName>
</protein>
<dbReference type="EMBL" id="WNKU01000020">
    <property type="protein sequence ID" value="MTV50175.1"/>
    <property type="molecule type" value="Genomic_DNA"/>
</dbReference>
<evidence type="ECO:0000259" key="2">
    <source>
        <dbReference type="Pfam" id="PF01321"/>
    </source>
</evidence>
<dbReference type="PANTHER" id="PTHR46112:SF2">
    <property type="entry name" value="XAA-PRO AMINOPEPTIDASE P-RELATED"/>
    <property type="match status" value="1"/>
</dbReference>
<dbReference type="OrthoDB" id="9806388at2"/>
<dbReference type="RefSeq" id="WP_155477265.1">
    <property type="nucleotide sequence ID" value="NZ_WNKU01000020.1"/>
</dbReference>